<dbReference type="AlphaFoldDB" id="A0AAN8KN36"/>
<dbReference type="InterPro" id="IPR000101">
    <property type="entry name" value="GGT_peptidase"/>
</dbReference>
<dbReference type="GO" id="GO:0006751">
    <property type="term" value="P:glutathione catabolic process"/>
    <property type="evidence" value="ECO:0007669"/>
    <property type="project" value="InterPro"/>
</dbReference>
<feature type="binding site" evidence="2">
    <location>
        <position position="554"/>
    </location>
    <ligand>
        <name>L-glutamate</name>
        <dbReference type="ChEBI" id="CHEBI:29985"/>
    </ligand>
</feature>
<feature type="chain" id="PRO_5043055543" evidence="4">
    <location>
        <begin position="24"/>
        <end position="661"/>
    </location>
</feature>
<keyword evidence="3" id="KW-0812">Transmembrane</keyword>
<dbReference type="EMBL" id="JAZGQO010000001">
    <property type="protein sequence ID" value="KAK6196157.1"/>
    <property type="molecule type" value="Genomic_DNA"/>
</dbReference>
<dbReference type="Proteomes" id="UP001347796">
    <property type="component" value="Unassembled WGS sequence"/>
</dbReference>
<keyword evidence="3" id="KW-0472">Membrane</keyword>
<keyword evidence="4" id="KW-0732">Signal</keyword>
<dbReference type="InterPro" id="IPR029055">
    <property type="entry name" value="Ntn_hydrolases_N"/>
</dbReference>
<evidence type="ECO:0000313" key="6">
    <source>
        <dbReference type="Proteomes" id="UP001347796"/>
    </source>
</evidence>
<keyword evidence="6" id="KW-1185">Reference proteome</keyword>
<dbReference type="InterPro" id="IPR043137">
    <property type="entry name" value="GGT_ssub_C"/>
</dbReference>
<protein>
    <submittedName>
        <fullName evidence="5">Uncharacterized protein</fullName>
    </submittedName>
</protein>
<keyword evidence="3" id="KW-1133">Transmembrane helix</keyword>
<feature type="binding site" evidence="2">
    <location>
        <begin position="490"/>
        <end position="492"/>
    </location>
    <ligand>
        <name>L-glutamate</name>
        <dbReference type="ChEBI" id="CHEBI:29985"/>
    </ligand>
</feature>
<gene>
    <name evidence="5" type="ORF">SNE40_001438</name>
</gene>
<evidence type="ECO:0000313" key="5">
    <source>
        <dbReference type="EMBL" id="KAK6196157.1"/>
    </source>
</evidence>
<dbReference type="Gene3D" id="3.60.20.40">
    <property type="match status" value="1"/>
</dbReference>
<organism evidence="5 6">
    <name type="scientific">Patella caerulea</name>
    <name type="common">Rayed Mediterranean limpet</name>
    <dbReference type="NCBI Taxonomy" id="87958"/>
    <lineage>
        <taxon>Eukaryota</taxon>
        <taxon>Metazoa</taxon>
        <taxon>Spiralia</taxon>
        <taxon>Lophotrochozoa</taxon>
        <taxon>Mollusca</taxon>
        <taxon>Gastropoda</taxon>
        <taxon>Patellogastropoda</taxon>
        <taxon>Patelloidea</taxon>
        <taxon>Patellidae</taxon>
        <taxon>Patella</taxon>
    </lineage>
</organism>
<evidence type="ECO:0000256" key="3">
    <source>
        <dbReference type="SAM" id="Phobius"/>
    </source>
</evidence>
<dbReference type="SUPFAM" id="SSF56235">
    <property type="entry name" value="N-terminal nucleophile aminohydrolases (Ntn hydrolases)"/>
    <property type="match status" value="1"/>
</dbReference>
<dbReference type="GO" id="GO:0005886">
    <property type="term" value="C:plasma membrane"/>
    <property type="evidence" value="ECO:0007669"/>
    <property type="project" value="TreeGrafter"/>
</dbReference>
<feature type="transmembrane region" description="Helical" evidence="3">
    <location>
        <begin position="75"/>
        <end position="97"/>
    </location>
</feature>
<feature type="active site" description="Nucleophile" evidence="1">
    <location>
        <position position="472"/>
    </location>
</feature>
<dbReference type="PANTHER" id="PTHR11686:SF9">
    <property type="entry name" value="RE13973P"/>
    <property type="match status" value="1"/>
</dbReference>
<evidence type="ECO:0000256" key="2">
    <source>
        <dbReference type="PIRSR" id="PIRSR600101-2"/>
    </source>
</evidence>
<accession>A0AAN8KN36</accession>
<name>A0AAN8KN36_PATCE</name>
<dbReference type="InterPro" id="IPR043138">
    <property type="entry name" value="GGT_lsub"/>
</dbReference>
<dbReference type="GO" id="GO:0036374">
    <property type="term" value="F:glutathione hydrolase activity"/>
    <property type="evidence" value="ECO:0007669"/>
    <property type="project" value="InterPro"/>
</dbReference>
<dbReference type="Gene3D" id="1.10.246.130">
    <property type="match status" value="1"/>
</dbReference>
<feature type="signal peptide" evidence="4">
    <location>
        <begin position="1"/>
        <end position="23"/>
    </location>
</feature>
<reference evidence="5 6" key="1">
    <citation type="submission" date="2024-01" db="EMBL/GenBank/DDBJ databases">
        <title>The genome of the rayed Mediterranean limpet Patella caerulea (Linnaeus, 1758).</title>
        <authorList>
            <person name="Anh-Thu Weber A."/>
            <person name="Halstead-Nussloch G."/>
        </authorList>
    </citation>
    <scope>NUCLEOTIDE SEQUENCE [LARGE SCALE GENOMIC DNA]</scope>
    <source>
        <strain evidence="5">AATW-2023a</strain>
        <tissue evidence="5">Whole specimen</tissue>
    </source>
</reference>
<sequence length="661" mass="73591">MWKLLTRLIGISIYKLWIGCGCAEFSRRMGPGMFTRRRGETNRVDRINCSHDINGDTEEGSHKAKTFKKFRCPKGCFVVVFLVVMIIVANYMGIIGISSKLEYMLKLSDSVIKRRLVTTGAVAADNLECSQIGRDILLRHGSAVDAAIATLLCCHNINPHSSGIGGSSMITIYDPKENKTIIINAKAISPSKGTHQVRLKIPPVGPLSIGIPGEIRGYWEAHQRYGKLPWKELFAPGIAMLEKGVSMTKDGVKSTEFIQDKLSTRFNGTLKGLFPDLSKIFCYENGEVKQAGEIIHRLAYLQTLRKIAKYGADYLYSGEGAELLVADLQKQGSILTLDDLKNYQPLIMDPLKQQIADGIVLHTTADHSGGILLAFILKTLKGYNITHESFNAENEVKTYHLLTEIFKFSSAMYLAGGDPRFTKDLDIKLKNLYSEEFAQRVRNFIDPAKTQKDELYKKIVSDSFGHGRDEGTTHVSVLGPDGDAVSITSSINHYYGSLIYSNRTGIILNNAMFSFFVDGQYNLMEPGKIPSAGSAPSILFRNGDINLVIGCSGGDRIASTLAMVLMELFTLNKTLTEAIRAKRYFYDMVRPHLMYEADFPQHILQQLRDDYGHKIKQRPNLISAVQAIYKDPTTGKIIAHSDERKQGKACLVKQLVLPDIL</sequence>
<evidence type="ECO:0000256" key="4">
    <source>
        <dbReference type="SAM" id="SignalP"/>
    </source>
</evidence>
<dbReference type="PANTHER" id="PTHR11686">
    <property type="entry name" value="GAMMA GLUTAMYL TRANSPEPTIDASE"/>
    <property type="match status" value="1"/>
</dbReference>
<dbReference type="PRINTS" id="PR01210">
    <property type="entry name" value="GGTRANSPTASE"/>
</dbReference>
<comment type="caution">
    <text evidence="5">The sequence shown here is derived from an EMBL/GenBank/DDBJ whole genome shotgun (WGS) entry which is preliminary data.</text>
</comment>
<dbReference type="Pfam" id="PF01019">
    <property type="entry name" value="G_glu_transpept"/>
    <property type="match status" value="1"/>
</dbReference>
<evidence type="ECO:0000256" key="1">
    <source>
        <dbReference type="PIRSR" id="PIRSR600101-1"/>
    </source>
</evidence>
<proteinExistence type="predicted"/>